<dbReference type="Gene3D" id="3.40.190.10">
    <property type="entry name" value="Periplasmic binding protein-like II"/>
    <property type="match status" value="2"/>
</dbReference>
<organism evidence="4 5">
    <name type="scientific">Almyronema epifaneia S1</name>
    <dbReference type="NCBI Taxonomy" id="2991925"/>
    <lineage>
        <taxon>Bacteria</taxon>
        <taxon>Bacillati</taxon>
        <taxon>Cyanobacteriota</taxon>
        <taxon>Cyanophyceae</taxon>
        <taxon>Nodosilineales</taxon>
        <taxon>Nodosilineaceae</taxon>
        <taxon>Almyronema</taxon>
        <taxon>Almyronema epifaneia</taxon>
    </lineage>
</organism>
<protein>
    <submittedName>
        <fullName evidence="4">ABC transporter substrate-binding protein</fullName>
    </submittedName>
</protein>
<dbReference type="SUPFAM" id="SSF53850">
    <property type="entry name" value="Periplasmic binding protein-like II"/>
    <property type="match status" value="1"/>
</dbReference>
<dbReference type="RefSeq" id="WP_377965908.1">
    <property type="nucleotide sequence ID" value="NZ_JBHZOL010000085.1"/>
</dbReference>
<keyword evidence="5" id="KW-1185">Reference proteome</keyword>
<dbReference type="InterPro" id="IPR006059">
    <property type="entry name" value="SBP"/>
</dbReference>
<dbReference type="CDD" id="cd14750">
    <property type="entry name" value="PBP2_TMBP"/>
    <property type="match status" value="1"/>
</dbReference>
<gene>
    <name evidence="4" type="ORF">ACFVKH_13555</name>
</gene>
<evidence type="ECO:0000313" key="5">
    <source>
        <dbReference type="Proteomes" id="UP001600165"/>
    </source>
</evidence>
<evidence type="ECO:0000256" key="2">
    <source>
        <dbReference type="ARBA" id="ARBA00022448"/>
    </source>
</evidence>
<dbReference type="EMBL" id="JBHZOL010000085">
    <property type="protein sequence ID" value="MFE4107314.1"/>
    <property type="molecule type" value="Genomic_DNA"/>
</dbReference>
<name>A0ABW6IGI1_9CYAN</name>
<accession>A0ABW6IGI1</accession>
<comment type="caution">
    <text evidence="4">The sequence shown here is derived from an EMBL/GenBank/DDBJ whole genome shotgun (WGS) entry which is preliminary data.</text>
</comment>
<sequence>MRVFKTGKFSPHWRRSRLGWLAIAFVVCAGILFSSLNAFTQEKVSVSFLVRSLEVDQLEILEQEFEAQNPDIDLEMIRGPNASDAVENLYTTSFLLGDSPYDVVYADVVWVPKFAAAGWLMDLSDRVNEADLTAFLEADVEAGRYQGGFYRMPFRTDMGMLYYRSDLLQQAGLEPPETFEALEQTAKTLQEQGQVPWGFSWQGKQYEGLATVFVEVIAGYGGFWVNPETLEVGLDSPAAYQAVEFLRTLIAENITPPGVTNYIEEDALRLFENGNAVFMRNWPYAWAQVNREGTPVQGKVGLKPMVHAPDADAAACLGGWGFAISATTPHPDEAWRVVEFLTSREAQKTFVLEYSYVPSRRDLFEDPEILAKYNHYQELAQVAEETVPRPPVGQYAQISDILQRYLSAALTNQISPEDAMNAAAGETRRVLGSNVTQQS</sequence>
<dbReference type="Proteomes" id="UP001600165">
    <property type="component" value="Unassembled WGS sequence"/>
</dbReference>
<keyword evidence="2" id="KW-0813">Transport</keyword>
<comment type="similarity">
    <text evidence="1">Belongs to the bacterial solute-binding protein 1 family.</text>
</comment>
<evidence type="ECO:0000256" key="3">
    <source>
        <dbReference type="ARBA" id="ARBA00022729"/>
    </source>
</evidence>
<dbReference type="Pfam" id="PF01547">
    <property type="entry name" value="SBP_bac_1"/>
    <property type="match status" value="1"/>
</dbReference>
<proteinExistence type="inferred from homology"/>
<keyword evidence="3" id="KW-0732">Signal</keyword>
<dbReference type="InterPro" id="IPR050490">
    <property type="entry name" value="Bact_solute-bd_prot1"/>
</dbReference>
<dbReference type="PANTHER" id="PTHR43649">
    <property type="entry name" value="ARABINOSE-BINDING PROTEIN-RELATED"/>
    <property type="match status" value="1"/>
</dbReference>
<evidence type="ECO:0000256" key="1">
    <source>
        <dbReference type="ARBA" id="ARBA00008520"/>
    </source>
</evidence>
<dbReference type="PANTHER" id="PTHR43649:SF34">
    <property type="entry name" value="ABC TRANSPORTER PERIPLASMIC-BINDING PROTEIN YCJN-RELATED"/>
    <property type="match status" value="1"/>
</dbReference>
<evidence type="ECO:0000313" key="4">
    <source>
        <dbReference type="EMBL" id="MFE4107314.1"/>
    </source>
</evidence>
<reference evidence="4 5" key="1">
    <citation type="submission" date="2024-10" db="EMBL/GenBank/DDBJ databases">
        <authorList>
            <person name="Ratan Roy A."/>
            <person name="Morales Sandoval P.H."/>
            <person name="De Los Santos Villalobos S."/>
            <person name="Chakraborty S."/>
            <person name="Mukherjee J."/>
        </authorList>
    </citation>
    <scope>NUCLEOTIDE SEQUENCE [LARGE SCALE GENOMIC DNA]</scope>
    <source>
        <strain evidence="4 5">S1</strain>
    </source>
</reference>